<feature type="domain" description="FYVE-type" evidence="20">
    <location>
        <begin position="48"/>
        <end position="140"/>
    </location>
</feature>
<keyword evidence="7" id="KW-0808">Transferase</keyword>
<evidence type="ECO:0000256" key="8">
    <source>
        <dbReference type="ARBA" id="ARBA00022707"/>
    </source>
</evidence>
<feature type="region of interest" description="Disordered" evidence="18">
    <location>
        <begin position="311"/>
        <end position="334"/>
    </location>
</feature>
<feature type="domain" description="RING-type" evidence="19">
    <location>
        <begin position="482"/>
        <end position="525"/>
    </location>
</feature>
<evidence type="ECO:0000256" key="13">
    <source>
        <dbReference type="ARBA" id="ARBA00022833"/>
    </source>
</evidence>
<evidence type="ECO:0000256" key="14">
    <source>
        <dbReference type="ARBA" id="ARBA00023136"/>
    </source>
</evidence>
<dbReference type="GO" id="GO:0005768">
    <property type="term" value="C:endosome"/>
    <property type="evidence" value="ECO:0007669"/>
    <property type="project" value="UniProtKB-SubCell"/>
</dbReference>
<evidence type="ECO:0000256" key="12">
    <source>
        <dbReference type="ARBA" id="ARBA00022786"/>
    </source>
</evidence>
<dbReference type="PROSITE" id="PS50178">
    <property type="entry name" value="ZF_FYVE"/>
    <property type="match status" value="1"/>
</dbReference>
<keyword evidence="13" id="KW-0862">Zinc</keyword>
<dbReference type="GO" id="GO:0070936">
    <property type="term" value="P:protein K48-linked ubiquitination"/>
    <property type="evidence" value="ECO:0007669"/>
    <property type="project" value="TreeGrafter"/>
</dbReference>
<dbReference type="InterPro" id="IPR011011">
    <property type="entry name" value="Znf_FYVE_PHD"/>
</dbReference>
<evidence type="ECO:0000256" key="11">
    <source>
        <dbReference type="ARBA" id="ARBA00022771"/>
    </source>
</evidence>
<evidence type="ECO:0000256" key="4">
    <source>
        <dbReference type="ARBA" id="ARBA00004371"/>
    </source>
</evidence>
<evidence type="ECO:0000256" key="1">
    <source>
        <dbReference type="ARBA" id="ARBA00000900"/>
    </source>
</evidence>
<feature type="region of interest" description="Disordered" evidence="18">
    <location>
        <begin position="103"/>
        <end position="126"/>
    </location>
</feature>
<keyword evidence="12" id="KW-0833">Ubl conjugation pathway</keyword>
<evidence type="ECO:0000313" key="21">
    <source>
        <dbReference type="EMBL" id="ORX96800.1"/>
    </source>
</evidence>
<keyword evidence="10" id="KW-0967">Endosome</keyword>
<keyword evidence="22" id="KW-1185">Reference proteome</keyword>
<dbReference type="PANTHER" id="PTHR46661:SF4">
    <property type="entry name" value="RING-TYPE DOMAIN-CONTAINING PROTEIN"/>
    <property type="match status" value="1"/>
</dbReference>
<gene>
    <name evidence="21" type="ORF">BCR34DRAFT_593731</name>
</gene>
<keyword evidence="9" id="KW-0479">Metal-binding</keyword>
<dbReference type="Pfam" id="PF01363">
    <property type="entry name" value="FYVE"/>
    <property type="match status" value="1"/>
</dbReference>
<evidence type="ECO:0000313" key="22">
    <source>
        <dbReference type="Proteomes" id="UP000193144"/>
    </source>
</evidence>
<evidence type="ECO:0000259" key="19">
    <source>
        <dbReference type="PROSITE" id="PS50089"/>
    </source>
</evidence>
<dbReference type="SMART" id="SM00064">
    <property type="entry name" value="FYVE"/>
    <property type="match status" value="1"/>
</dbReference>
<protein>
    <recommendedName>
        <fullName evidence="6">RING-type E3 ubiquitin transferase</fullName>
        <ecNumber evidence="6">2.3.2.27</ecNumber>
    </recommendedName>
</protein>
<evidence type="ECO:0000256" key="9">
    <source>
        <dbReference type="ARBA" id="ARBA00022723"/>
    </source>
</evidence>
<feature type="region of interest" description="Disordered" evidence="18">
    <location>
        <begin position="1"/>
        <end position="44"/>
    </location>
</feature>
<dbReference type="PANTHER" id="PTHR46661">
    <property type="entry name" value="E3 UBIQUITIN-PROTEIN LIGASE ZNRF1-LIKE PROTEIN"/>
    <property type="match status" value="1"/>
</dbReference>
<evidence type="ECO:0000259" key="20">
    <source>
        <dbReference type="PROSITE" id="PS50178"/>
    </source>
</evidence>
<evidence type="ECO:0000256" key="15">
    <source>
        <dbReference type="ARBA" id="ARBA00023228"/>
    </source>
</evidence>
<evidence type="ECO:0000256" key="18">
    <source>
        <dbReference type="SAM" id="MobiDB-lite"/>
    </source>
</evidence>
<feature type="compositionally biased region" description="Low complexity" evidence="18">
    <location>
        <begin position="108"/>
        <end position="120"/>
    </location>
</feature>
<dbReference type="STRING" id="1231657.A0A1Y1YFI4"/>
<sequence>MDAASTDSLREQPVARPSSHTSAQSTPSVMQPEQRRESDVALPPWQPDSEVTQCPVCGSQFTLFYRKHHCRRCGRVVCSACSPHRITIPHQFIVRPASEADAPIPGLTRNDTNSSSTSRNPALGGGQEVRVCNPCVPDPNFSPPPQYSQRRRSEIPFDAQAMLNYAPNRFPHIRHPVVEPPYRRRDNFDPDAQPLSRRDSRPAPDLFNAAQMPRFPVEPPFRRQDNFDPDAQPLSRRDSRPAPDLFNAAQMPRFPVDRHHPFPAPAPPPRHNHHHNIPSSSTSSRHPNEHPSSSYPEPTLREALRQTEPHRSWFNDAPTPEPHSRPIHGFYDSSEGVSNTMRFIDRRTMRQQPRPASAPVNEEDMCPACGKELPPLGPNGESEAREEHIRACIDACFTSPTAIALPRTSTSQSLPNRSPTRSTPSTRATSPAEISHSPAPGPTEVAESSTARHRFSLSRPSMFEYTASEKDCLDGDGKPAECIICFEEFEQGDRMGRLVCWCRFHRTCIRDWWERKGPGACPTHQLGV</sequence>
<evidence type="ECO:0000256" key="3">
    <source>
        <dbReference type="ARBA" id="ARBA00004177"/>
    </source>
</evidence>
<keyword evidence="15" id="KW-0458">Lysosome</keyword>
<comment type="catalytic activity">
    <reaction evidence="1">
        <text>S-ubiquitinyl-[E2 ubiquitin-conjugating enzyme]-L-cysteine + [acceptor protein]-L-lysine = [E2 ubiquitin-conjugating enzyme]-L-cysteine + N(6)-ubiquitinyl-[acceptor protein]-L-lysine.</text>
        <dbReference type="EC" id="2.3.2.27"/>
    </reaction>
</comment>
<dbReference type="EC" id="2.3.2.27" evidence="6"/>
<dbReference type="GO" id="GO:0043161">
    <property type="term" value="P:proteasome-mediated ubiquitin-dependent protein catabolic process"/>
    <property type="evidence" value="ECO:0007669"/>
    <property type="project" value="TreeGrafter"/>
</dbReference>
<evidence type="ECO:0000256" key="2">
    <source>
        <dbReference type="ARBA" id="ARBA00004170"/>
    </source>
</evidence>
<dbReference type="CDD" id="cd16489">
    <property type="entry name" value="mRING-CH-C4HC2H_ZNRF"/>
    <property type="match status" value="1"/>
</dbReference>
<evidence type="ECO:0000256" key="5">
    <source>
        <dbReference type="ARBA" id="ARBA00004906"/>
    </source>
</evidence>
<dbReference type="GO" id="GO:0016020">
    <property type="term" value="C:membrane"/>
    <property type="evidence" value="ECO:0007669"/>
    <property type="project" value="UniProtKB-SubCell"/>
</dbReference>
<dbReference type="Pfam" id="PF13639">
    <property type="entry name" value="zf-RING_2"/>
    <property type="match status" value="1"/>
</dbReference>
<keyword evidence="14" id="KW-0472">Membrane</keyword>
<evidence type="ECO:0000256" key="17">
    <source>
        <dbReference type="PROSITE-ProRule" id="PRU00175"/>
    </source>
</evidence>
<feature type="region of interest" description="Disordered" evidence="18">
    <location>
        <begin position="406"/>
        <end position="453"/>
    </location>
</feature>
<dbReference type="InterPro" id="IPR013083">
    <property type="entry name" value="Znf_RING/FYVE/PHD"/>
</dbReference>
<comment type="subcellular location">
    <subcellularLocation>
        <location evidence="3">Endosome</location>
    </subcellularLocation>
    <subcellularLocation>
        <location evidence="4">Lysosome</location>
    </subcellularLocation>
    <subcellularLocation>
        <location evidence="2">Membrane</location>
        <topology evidence="2">Peripheral membrane protein</topology>
    </subcellularLocation>
</comment>
<keyword evidence="11 17" id="KW-0863">Zinc-finger</keyword>
<dbReference type="Proteomes" id="UP000193144">
    <property type="component" value="Unassembled WGS sequence"/>
</dbReference>
<dbReference type="SUPFAM" id="SSF57850">
    <property type="entry name" value="RING/U-box"/>
    <property type="match status" value="1"/>
</dbReference>
<dbReference type="InterPro" id="IPR000306">
    <property type="entry name" value="Znf_FYVE"/>
</dbReference>
<proteinExistence type="predicted"/>
<feature type="region of interest" description="Disordered" evidence="18">
    <location>
        <begin position="172"/>
        <end position="299"/>
    </location>
</feature>
<comment type="caution">
    <text evidence="21">The sequence shown here is derived from an EMBL/GenBank/DDBJ whole genome shotgun (WGS) entry which is preliminary data.</text>
</comment>
<dbReference type="InterPro" id="IPR017455">
    <property type="entry name" value="Znf_FYVE-rel"/>
</dbReference>
<evidence type="ECO:0000256" key="6">
    <source>
        <dbReference type="ARBA" id="ARBA00012483"/>
    </source>
</evidence>
<dbReference type="SMART" id="SM00184">
    <property type="entry name" value="RING"/>
    <property type="match status" value="1"/>
</dbReference>
<keyword evidence="16" id="KW-0449">Lipoprotein</keyword>
<accession>A0A1Y1YFI4</accession>
<dbReference type="EMBL" id="MCFA01000247">
    <property type="protein sequence ID" value="ORX96800.1"/>
    <property type="molecule type" value="Genomic_DNA"/>
</dbReference>
<keyword evidence="8" id="KW-0519">Myristate</keyword>
<dbReference type="InterPro" id="IPR051878">
    <property type="entry name" value="ZNRF_ubiq-protein_ligase"/>
</dbReference>
<dbReference type="SUPFAM" id="SSF57903">
    <property type="entry name" value="FYVE/PHD zinc finger"/>
    <property type="match status" value="1"/>
</dbReference>
<dbReference type="OrthoDB" id="660555at2759"/>
<dbReference type="Gene3D" id="3.30.40.10">
    <property type="entry name" value="Zinc/RING finger domain, C3HC4 (zinc finger)"/>
    <property type="match status" value="2"/>
</dbReference>
<dbReference type="GO" id="GO:0008270">
    <property type="term" value="F:zinc ion binding"/>
    <property type="evidence" value="ECO:0007669"/>
    <property type="project" value="UniProtKB-KW"/>
</dbReference>
<reference evidence="21 22" key="1">
    <citation type="submission" date="2016-07" db="EMBL/GenBank/DDBJ databases">
        <title>Pervasive Adenine N6-methylation of Active Genes in Fungi.</title>
        <authorList>
            <consortium name="DOE Joint Genome Institute"/>
            <person name="Mondo S.J."/>
            <person name="Dannebaum R.O."/>
            <person name="Kuo R.C."/>
            <person name="Labutti K."/>
            <person name="Haridas S."/>
            <person name="Kuo A."/>
            <person name="Salamov A."/>
            <person name="Ahrendt S.R."/>
            <person name="Lipzen A."/>
            <person name="Sullivan W."/>
            <person name="Andreopoulos W.B."/>
            <person name="Clum A."/>
            <person name="Lindquist E."/>
            <person name="Daum C."/>
            <person name="Ramamoorthy G.K."/>
            <person name="Gryganskyi A."/>
            <person name="Culley D."/>
            <person name="Magnuson J.K."/>
            <person name="James T.Y."/>
            <person name="O'Malley M.A."/>
            <person name="Stajich J.E."/>
            <person name="Spatafora J.W."/>
            <person name="Visel A."/>
            <person name="Grigoriev I.V."/>
        </authorList>
    </citation>
    <scope>NUCLEOTIDE SEQUENCE [LARGE SCALE GENOMIC DNA]</scope>
    <source>
        <strain evidence="21 22">CBS 115471</strain>
    </source>
</reference>
<dbReference type="AlphaFoldDB" id="A0A1Y1YFI4"/>
<dbReference type="GO" id="GO:0061630">
    <property type="term" value="F:ubiquitin protein ligase activity"/>
    <property type="evidence" value="ECO:0007669"/>
    <property type="project" value="UniProtKB-EC"/>
</dbReference>
<feature type="compositionally biased region" description="Low complexity" evidence="18">
    <location>
        <begin position="417"/>
        <end position="432"/>
    </location>
</feature>
<feature type="compositionally biased region" description="Polar residues" evidence="18">
    <location>
        <begin position="407"/>
        <end position="416"/>
    </location>
</feature>
<evidence type="ECO:0000256" key="7">
    <source>
        <dbReference type="ARBA" id="ARBA00022679"/>
    </source>
</evidence>
<evidence type="ECO:0000256" key="10">
    <source>
        <dbReference type="ARBA" id="ARBA00022753"/>
    </source>
</evidence>
<evidence type="ECO:0000256" key="16">
    <source>
        <dbReference type="ARBA" id="ARBA00023288"/>
    </source>
</evidence>
<organism evidence="21 22">
    <name type="scientific">Clohesyomyces aquaticus</name>
    <dbReference type="NCBI Taxonomy" id="1231657"/>
    <lineage>
        <taxon>Eukaryota</taxon>
        <taxon>Fungi</taxon>
        <taxon>Dikarya</taxon>
        <taxon>Ascomycota</taxon>
        <taxon>Pezizomycotina</taxon>
        <taxon>Dothideomycetes</taxon>
        <taxon>Pleosporomycetidae</taxon>
        <taxon>Pleosporales</taxon>
        <taxon>Lindgomycetaceae</taxon>
        <taxon>Clohesyomyces</taxon>
    </lineage>
</organism>
<dbReference type="PROSITE" id="PS50089">
    <property type="entry name" value="ZF_RING_2"/>
    <property type="match status" value="1"/>
</dbReference>
<feature type="compositionally biased region" description="Polar residues" evidence="18">
    <location>
        <begin position="18"/>
        <end position="31"/>
    </location>
</feature>
<dbReference type="InterPro" id="IPR001841">
    <property type="entry name" value="Znf_RING"/>
</dbReference>
<name>A0A1Y1YFI4_9PLEO</name>
<comment type="pathway">
    <text evidence="5">Protein modification; protein ubiquitination.</text>
</comment>